<dbReference type="RefSeq" id="WP_197684570.1">
    <property type="nucleotide sequence ID" value="NZ_LT629740.1"/>
</dbReference>
<dbReference type="Pfam" id="PF04734">
    <property type="entry name" value="Ceramidase_alk"/>
    <property type="match status" value="1"/>
</dbReference>
<dbReference type="AlphaFoldDB" id="A0A1H1SKU8"/>
<proteinExistence type="predicted"/>
<evidence type="ECO:0000259" key="1">
    <source>
        <dbReference type="Pfam" id="PF04734"/>
    </source>
</evidence>
<dbReference type="InterPro" id="IPR031329">
    <property type="entry name" value="NEUT/ALK_ceramidase_N"/>
</dbReference>
<reference evidence="2 3" key="1">
    <citation type="submission" date="2016-10" db="EMBL/GenBank/DDBJ databases">
        <authorList>
            <person name="de Groot N.N."/>
        </authorList>
    </citation>
    <scope>NUCLEOTIDE SEQUENCE [LARGE SCALE GENOMIC DNA]</scope>
    <source>
        <strain evidence="2 3">MP1X4</strain>
    </source>
</reference>
<protein>
    <submittedName>
        <fullName evidence="2">Neutral/alkaline non-lysosomal ceramidase, N-terminal</fullName>
    </submittedName>
</protein>
<dbReference type="EMBL" id="LT629740">
    <property type="protein sequence ID" value="SDS48654.1"/>
    <property type="molecule type" value="Genomic_DNA"/>
</dbReference>
<gene>
    <name evidence="2" type="ORF">SAMN05216490_1241</name>
</gene>
<accession>A0A1H1SKU8</accession>
<name>A0A1H1SKU8_MUCMA</name>
<dbReference type="Proteomes" id="UP000199679">
    <property type="component" value="Chromosome I"/>
</dbReference>
<evidence type="ECO:0000313" key="3">
    <source>
        <dbReference type="Proteomes" id="UP000199679"/>
    </source>
</evidence>
<dbReference type="STRING" id="652787.SAMN05216490_1241"/>
<keyword evidence="3" id="KW-1185">Reference proteome</keyword>
<feature type="domain" description="Neutral/alkaline non-lysosomal ceramidase N-terminal" evidence="1">
    <location>
        <begin position="62"/>
        <end position="259"/>
    </location>
</feature>
<organism evidence="2 3">
    <name type="scientific">Mucilaginibacter mallensis</name>
    <dbReference type="NCBI Taxonomy" id="652787"/>
    <lineage>
        <taxon>Bacteria</taxon>
        <taxon>Pseudomonadati</taxon>
        <taxon>Bacteroidota</taxon>
        <taxon>Sphingobacteriia</taxon>
        <taxon>Sphingobacteriales</taxon>
        <taxon>Sphingobacteriaceae</taxon>
        <taxon>Mucilaginibacter</taxon>
    </lineage>
</organism>
<sequence>MIKMYTKPFTDHNSTRRISFLKFDVTVIFLVAVLVLPNSVIARDGQLLAGTAKVNITPKTDELLHDSVYARSLVLDMNGKRLAFVAVDLAIFVSDRVANICKEKYGISQVMISSSHTHSEPMVNDKRAFQRNPYVTFYEDQIIHAVEMATHNMFPAKISAGHTTFPQLGFNRLITREDGHARESWVGDEHYTRENPERIPFGPVDPELGVIKIEDMQGQPRVILMNYACHADIVCFNYAISADYPGVASRKVEEAFGNKVNCLFIQGAAGNIESLQISPRRSGPNDSVQTDYKPMNRTGELLAYETIKLAKKLSAISNQTSVKFLDDSLHFTGRYNKTLNYNVHLITIIINDNIVIAACPGELFVQLGLEWKKKMGDASANPFLFGYTWSGGNWPGYIADVRSAALGGYGADQNPDIIQVGAGETIINKQLENYYRLNGLMRIKPGP</sequence>
<evidence type="ECO:0000313" key="2">
    <source>
        <dbReference type="EMBL" id="SDS48654.1"/>
    </source>
</evidence>